<dbReference type="EMBL" id="CP065959">
    <property type="protein sequence ID" value="QQC91042.1"/>
    <property type="molecule type" value="Genomic_DNA"/>
</dbReference>
<dbReference type="Proteomes" id="UP000187191">
    <property type="component" value="Chromosome"/>
</dbReference>
<evidence type="ECO:0000313" key="3">
    <source>
        <dbReference type="EMBL" id="QQC91042.1"/>
    </source>
</evidence>
<proteinExistence type="predicted"/>
<dbReference type="RefSeq" id="WP_076684850.1">
    <property type="nucleotide sequence ID" value="NZ_CP015588.1"/>
</dbReference>
<organism evidence="3 5">
    <name type="scientific">Streptomyces alfalfae</name>
    <dbReference type="NCBI Taxonomy" id="1642299"/>
    <lineage>
        <taxon>Bacteria</taxon>
        <taxon>Bacillati</taxon>
        <taxon>Actinomycetota</taxon>
        <taxon>Actinomycetes</taxon>
        <taxon>Kitasatosporales</taxon>
        <taxon>Streptomycetaceae</taxon>
        <taxon>Streptomyces</taxon>
    </lineage>
</organism>
<sequence>MARHAAHTSPGSGVRALLRAGLTLTAAGAALGVGATAAGAAEPVPAPHAAAAPEDATALGGLTDAALSVTRSGVGPAKSLQLDPLANTGIDPLDNSLGTQVADFRPVSTAAVTDPVTRGGSLDDLPVVGAAAGLLPG</sequence>
<evidence type="ECO:0000256" key="1">
    <source>
        <dbReference type="SAM" id="SignalP"/>
    </source>
</evidence>
<feature type="signal peptide" evidence="1">
    <location>
        <begin position="1"/>
        <end position="40"/>
    </location>
</feature>
<dbReference type="OrthoDB" id="3872455at2"/>
<dbReference type="KEGG" id="ssia:A7J05_14070"/>
<evidence type="ECO:0008006" key="6">
    <source>
        <dbReference type="Google" id="ProtNLM"/>
    </source>
</evidence>
<reference evidence="2 4" key="1">
    <citation type="submission" date="2016-05" db="EMBL/GenBank/DDBJ databases">
        <authorList>
            <person name="Gu J."/>
        </authorList>
    </citation>
    <scope>NUCLEOTIDE SEQUENCE [LARGE SCALE GENOMIC DNA]</scope>
    <source>
        <strain evidence="2 4">ACCC40021</strain>
    </source>
</reference>
<name>A0A1P8TGF5_9ACTN</name>
<evidence type="ECO:0000313" key="4">
    <source>
        <dbReference type="Proteomes" id="UP000187191"/>
    </source>
</evidence>
<dbReference type="Proteomes" id="UP000596130">
    <property type="component" value="Chromosome"/>
</dbReference>
<gene>
    <name evidence="2" type="ORF">A7J05_14070</name>
    <name evidence="3" type="ORF">I8755_23500</name>
</gene>
<protein>
    <recommendedName>
        <fullName evidence="6">ATP-binding protein</fullName>
    </recommendedName>
</protein>
<dbReference type="EMBL" id="CP015588">
    <property type="protein sequence ID" value="APY86704.1"/>
    <property type="molecule type" value="Genomic_DNA"/>
</dbReference>
<dbReference type="AlphaFoldDB" id="A0A1P8TGF5"/>
<accession>A0A1P8TGF5</accession>
<evidence type="ECO:0000313" key="5">
    <source>
        <dbReference type="Proteomes" id="UP000596130"/>
    </source>
</evidence>
<keyword evidence="1" id="KW-0732">Signal</keyword>
<evidence type="ECO:0000313" key="2">
    <source>
        <dbReference type="EMBL" id="APY86704.1"/>
    </source>
</evidence>
<reference evidence="3 5" key="2">
    <citation type="submission" date="2020-12" db="EMBL/GenBank/DDBJ databases">
        <title>Identification and biosynthesis of polyene macrolides produced by Streptomyces alfalfae Men-myco-93-63.</title>
        <authorList>
            <person name="Liu D."/>
            <person name="Li Y."/>
            <person name="Liu L."/>
            <person name="Han X."/>
            <person name="Shen F."/>
        </authorList>
    </citation>
    <scope>NUCLEOTIDE SEQUENCE [LARGE SCALE GENOMIC DNA]</scope>
    <source>
        <strain evidence="3 5">Men-myco-93-63</strain>
    </source>
</reference>
<feature type="chain" id="PRO_5043148551" description="ATP-binding protein" evidence="1">
    <location>
        <begin position="41"/>
        <end position="137"/>
    </location>
</feature>
<keyword evidence="4" id="KW-1185">Reference proteome</keyword>